<evidence type="ECO:0000256" key="1">
    <source>
        <dbReference type="SAM" id="MobiDB-lite"/>
    </source>
</evidence>
<feature type="non-terminal residue" evidence="2">
    <location>
        <position position="1"/>
    </location>
</feature>
<gene>
    <name evidence="2" type="ORF">ACFFNX_47385</name>
</gene>
<name>A0ABV5YXR8_9ACTN</name>
<organism evidence="2 3">
    <name type="scientific">Actinoallomurus acaciae</name>
    <dbReference type="NCBI Taxonomy" id="502577"/>
    <lineage>
        <taxon>Bacteria</taxon>
        <taxon>Bacillati</taxon>
        <taxon>Actinomycetota</taxon>
        <taxon>Actinomycetes</taxon>
        <taxon>Streptosporangiales</taxon>
        <taxon>Thermomonosporaceae</taxon>
        <taxon>Actinoallomurus</taxon>
    </lineage>
</organism>
<keyword evidence="3" id="KW-1185">Reference proteome</keyword>
<accession>A0ABV5YXR8</accession>
<dbReference type="PANTHER" id="PTHR40765">
    <property type="entry name" value="ESX-2 SECRETION SYSTEM ATPASE ECCB2"/>
    <property type="match status" value="1"/>
</dbReference>
<protein>
    <submittedName>
        <fullName evidence="2">Type VII secretion protein EccB</fullName>
    </submittedName>
</protein>
<evidence type="ECO:0000313" key="2">
    <source>
        <dbReference type="EMBL" id="MFB9839795.1"/>
    </source>
</evidence>
<reference evidence="2 3" key="1">
    <citation type="submission" date="2024-09" db="EMBL/GenBank/DDBJ databases">
        <authorList>
            <person name="Sun Q."/>
            <person name="Mori K."/>
        </authorList>
    </citation>
    <scope>NUCLEOTIDE SEQUENCE [LARGE SCALE GENOMIC DNA]</scope>
    <source>
        <strain evidence="2 3">TBRC 0563</strain>
    </source>
</reference>
<dbReference type="EMBL" id="JBHLZP010000812">
    <property type="protein sequence ID" value="MFB9839795.1"/>
    <property type="molecule type" value="Genomic_DNA"/>
</dbReference>
<dbReference type="Pfam" id="PF05108">
    <property type="entry name" value="T7SS_ESX1_EccB"/>
    <property type="match status" value="1"/>
</dbReference>
<dbReference type="Proteomes" id="UP001589627">
    <property type="component" value="Unassembled WGS sequence"/>
</dbReference>
<evidence type="ECO:0000313" key="3">
    <source>
        <dbReference type="Proteomes" id="UP001589627"/>
    </source>
</evidence>
<dbReference type="RefSeq" id="WP_378212980.1">
    <property type="nucleotide sequence ID" value="NZ_JBHLZP010000812.1"/>
</dbReference>
<dbReference type="PANTHER" id="PTHR40765:SF2">
    <property type="entry name" value="ESX-2 SECRETION SYSTEM ATPASE ECCB2"/>
    <property type="match status" value="1"/>
</dbReference>
<proteinExistence type="predicted"/>
<sequence length="105" mass="9905">TTPATTVTASTAVGGTAPADGRAADPVQVAPKAGLLARTLPAPGVPGEGLYLVTEDGARFPVADDAAAKALGYSTSAAVAVPADLLALLPTGPVLRTLGSGGGGG</sequence>
<feature type="compositionally biased region" description="Low complexity" evidence="1">
    <location>
        <begin position="1"/>
        <end position="19"/>
    </location>
</feature>
<feature type="region of interest" description="Disordered" evidence="1">
    <location>
        <begin position="1"/>
        <end position="23"/>
    </location>
</feature>
<dbReference type="InterPro" id="IPR007795">
    <property type="entry name" value="T7SS_EccB"/>
</dbReference>
<comment type="caution">
    <text evidence="2">The sequence shown here is derived from an EMBL/GenBank/DDBJ whole genome shotgun (WGS) entry which is preliminary data.</text>
</comment>